<gene>
    <name evidence="2" type="ORF">PODLI_1B030825</name>
</gene>
<sequence>MEPGGKGCNSWASVHWDTLLIQHGSQPLAETLRPMTDRGQTESSSAGPSGMWQGMLGEPSRSMQGSGSDWQNVLCQDREMQVLGLGCLQTVLRTRIRCFFPSYSSRPVCTHAMCVRKQFDRHKASKLNGDVFHQSCCFCQELSASSFNPPQHSMNAHFHDCLFGAPLTFF</sequence>
<name>A0AA35PDY9_9SAUR</name>
<dbReference type="AlphaFoldDB" id="A0AA35PDY9"/>
<organism evidence="2 3">
    <name type="scientific">Podarcis lilfordi</name>
    <name type="common">Lilford's wall lizard</name>
    <dbReference type="NCBI Taxonomy" id="74358"/>
    <lineage>
        <taxon>Eukaryota</taxon>
        <taxon>Metazoa</taxon>
        <taxon>Chordata</taxon>
        <taxon>Craniata</taxon>
        <taxon>Vertebrata</taxon>
        <taxon>Euteleostomi</taxon>
        <taxon>Lepidosauria</taxon>
        <taxon>Squamata</taxon>
        <taxon>Bifurcata</taxon>
        <taxon>Unidentata</taxon>
        <taxon>Episquamata</taxon>
        <taxon>Laterata</taxon>
        <taxon>Lacertibaenia</taxon>
        <taxon>Lacertidae</taxon>
        <taxon>Podarcis</taxon>
    </lineage>
</organism>
<keyword evidence="3" id="KW-1185">Reference proteome</keyword>
<feature type="region of interest" description="Disordered" evidence="1">
    <location>
        <begin position="34"/>
        <end position="65"/>
    </location>
</feature>
<dbReference type="EMBL" id="OX395133">
    <property type="protein sequence ID" value="CAI5781823.1"/>
    <property type="molecule type" value="Genomic_DNA"/>
</dbReference>
<dbReference type="Proteomes" id="UP001178461">
    <property type="component" value="Chromosome 8"/>
</dbReference>
<evidence type="ECO:0000256" key="1">
    <source>
        <dbReference type="SAM" id="MobiDB-lite"/>
    </source>
</evidence>
<proteinExistence type="predicted"/>
<evidence type="ECO:0000313" key="3">
    <source>
        <dbReference type="Proteomes" id="UP001178461"/>
    </source>
</evidence>
<accession>A0AA35PDY9</accession>
<reference evidence="2" key="1">
    <citation type="submission" date="2022-12" db="EMBL/GenBank/DDBJ databases">
        <authorList>
            <person name="Alioto T."/>
            <person name="Alioto T."/>
            <person name="Gomez Garrido J."/>
        </authorList>
    </citation>
    <scope>NUCLEOTIDE SEQUENCE</scope>
</reference>
<evidence type="ECO:0000313" key="2">
    <source>
        <dbReference type="EMBL" id="CAI5781823.1"/>
    </source>
</evidence>
<protein>
    <submittedName>
        <fullName evidence="2">Uncharacterized protein</fullName>
    </submittedName>
</protein>